<dbReference type="Pfam" id="PF13472">
    <property type="entry name" value="Lipase_GDSL_2"/>
    <property type="match status" value="1"/>
</dbReference>
<dbReference type="AlphaFoldDB" id="A0A4R8WM33"/>
<dbReference type="CDD" id="cd01834">
    <property type="entry name" value="SGNH_hydrolase_like_2"/>
    <property type="match status" value="1"/>
</dbReference>
<dbReference type="GO" id="GO:0004622">
    <property type="term" value="F:phosphatidylcholine lysophospholipase activity"/>
    <property type="evidence" value="ECO:0007669"/>
    <property type="project" value="TreeGrafter"/>
</dbReference>
<comment type="caution">
    <text evidence="2">The sequence shown here is derived from an EMBL/GenBank/DDBJ whole genome shotgun (WGS) entry which is preliminary data.</text>
</comment>
<dbReference type="PANTHER" id="PTHR30383">
    <property type="entry name" value="THIOESTERASE 1/PROTEASE 1/LYSOPHOSPHOLIPASE L1"/>
    <property type="match status" value="1"/>
</dbReference>
<dbReference type="Proteomes" id="UP000298412">
    <property type="component" value="Unassembled WGS sequence"/>
</dbReference>
<evidence type="ECO:0000259" key="1">
    <source>
        <dbReference type="Pfam" id="PF13472"/>
    </source>
</evidence>
<evidence type="ECO:0000313" key="2">
    <source>
        <dbReference type="EMBL" id="TFC12008.1"/>
    </source>
</evidence>
<reference evidence="2 3" key="1">
    <citation type="submission" date="2019-03" db="EMBL/GenBank/DDBJ databases">
        <title>Genomics of glacier-inhabiting Cryobacterium strains.</title>
        <authorList>
            <person name="Liu Q."/>
            <person name="Xin Y.-H."/>
        </authorList>
    </citation>
    <scope>NUCLEOTIDE SEQUENCE [LARGE SCALE GENOMIC DNA]</scope>
    <source>
        <strain evidence="2 3">MDT1-3</strain>
    </source>
</reference>
<sequence length="206" mass="22148">MTGVVLFTGDSVTDCRRREDHDGHLGFGYVRNIAGSGWASGRRVVNTGISGNRMVDLAARRQRDVLAHAADIVSVLIGVNDTWRRYDANEPTTAESFENDYRRLLEPIVRSGSRLVLVEPFLLPVTPEQHAWREDLDPKIDVVRRLALAYDAVLVAADAGLARSAAAVGGTVIALDGVHPTSVGHELLASLWLDAVTAAGLGTSSP</sequence>
<proteinExistence type="predicted"/>
<organism evidence="2 3">
    <name type="scientific">Cryobacterium algoritolerans</name>
    <dbReference type="NCBI Taxonomy" id="1259184"/>
    <lineage>
        <taxon>Bacteria</taxon>
        <taxon>Bacillati</taxon>
        <taxon>Actinomycetota</taxon>
        <taxon>Actinomycetes</taxon>
        <taxon>Micrococcales</taxon>
        <taxon>Microbacteriaceae</taxon>
        <taxon>Cryobacterium</taxon>
    </lineage>
</organism>
<protein>
    <submittedName>
        <fullName evidence="2">GDSL family lipase</fullName>
    </submittedName>
</protein>
<feature type="domain" description="SGNH hydrolase-type esterase" evidence="1">
    <location>
        <begin position="8"/>
        <end position="187"/>
    </location>
</feature>
<dbReference type="Gene3D" id="3.40.50.1110">
    <property type="entry name" value="SGNH hydrolase"/>
    <property type="match status" value="1"/>
</dbReference>
<dbReference type="RefSeq" id="WP_134568531.1">
    <property type="nucleotide sequence ID" value="NZ_SOFP01000067.1"/>
</dbReference>
<dbReference type="PANTHER" id="PTHR30383:SF5">
    <property type="entry name" value="SGNH HYDROLASE-TYPE ESTERASE DOMAIN-CONTAINING PROTEIN"/>
    <property type="match status" value="1"/>
</dbReference>
<name>A0A4R8WM33_9MICO</name>
<dbReference type="InterPro" id="IPR051532">
    <property type="entry name" value="Ester_Hydrolysis_Enzymes"/>
</dbReference>
<dbReference type="InterPro" id="IPR013830">
    <property type="entry name" value="SGNH_hydro"/>
</dbReference>
<evidence type="ECO:0000313" key="3">
    <source>
        <dbReference type="Proteomes" id="UP000298412"/>
    </source>
</evidence>
<dbReference type="EMBL" id="SOFP01000067">
    <property type="protein sequence ID" value="TFC12008.1"/>
    <property type="molecule type" value="Genomic_DNA"/>
</dbReference>
<gene>
    <name evidence="2" type="ORF">E3O19_13840</name>
</gene>
<accession>A0A4R8WM33</accession>
<dbReference type="InterPro" id="IPR036514">
    <property type="entry name" value="SGNH_hydro_sf"/>
</dbReference>
<dbReference type="SUPFAM" id="SSF52266">
    <property type="entry name" value="SGNH hydrolase"/>
    <property type="match status" value="1"/>
</dbReference>
<keyword evidence="3" id="KW-1185">Reference proteome</keyword>
<dbReference type="OrthoDB" id="9794725at2"/>